<gene>
    <name evidence="2" type="ORF">ASIM_LOCUS20970</name>
</gene>
<feature type="compositionally biased region" description="Basic and acidic residues" evidence="1">
    <location>
        <begin position="34"/>
        <end position="45"/>
    </location>
</feature>
<protein>
    <submittedName>
        <fullName evidence="2 4">Uncharacterized protein</fullName>
    </submittedName>
</protein>
<evidence type="ECO:0000256" key="1">
    <source>
        <dbReference type="SAM" id="MobiDB-lite"/>
    </source>
</evidence>
<accession>A0A0M3KKS2</accession>
<organism evidence="4">
    <name type="scientific">Anisakis simplex</name>
    <name type="common">Herring worm</name>
    <dbReference type="NCBI Taxonomy" id="6269"/>
    <lineage>
        <taxon>Eukaryota</taxon>
        <taxon>Metazoa</taxon>
        <taxon>Ecdysozoa</taxon>
        <taxon>Nematoda</taxon>
        <taxon>Chromadorea</taxon>
        <taxon>Rhabditida</taxon>
        <taxon>Spirurina</taxon>
        <taxon>Ascaridomorpha</taxon>
        <taxon>Ascaridoidea</taxon>
        <taxon>Anisakidae</taxon>
        <taxon>Anisakis</taxon>
        <taxon>Anisakis simplex complex</taxon>
    </lineage>
</organism>
<name>A0A0M3KKS2_ANISI</name>
<dbReference type="EMBL" id="UYRR01041967">
    <property type="protein sequence ID" value="VDK82037.1"/>
    <property type="molecule type" value="Genomic_DNA"/>
</dbReference>
<proteinExistence type="predicted"/>
<dbReference type="Proteomes" id="UP000267096">
    <property type="component" value="Unassembled WGS sequence"/>
</dbReference>
<dbReference type="AlphaFoldDB" id="A0A0M3KKS2"/>
<sequence>MARKRTQEIEGEMFAAGKGGREGETPATEEPDSEGLRHGAGKPEDASSGMAWKRAKEMEGEMFAAGKGGR</sequence>
<reference evidence="2 3" key="2">
    <citation type="submission" date="2018-11" db="EMBL/GenBank/DDBJ databases">
        <authorList>
            <consortium name="Pathogen Informatics"/>
        </authorList>
    </citation>
    <scope>NUCLEOTIDE SEQUENCE [LARGE SCALE GENOMIC DNA]</scope>
</reference>
<feature type="region of interest" description="Disordered" evidence="1">
    <location>
        <begin position="1"/>
        <end position="53"/>
    </location>
</feature>
<keyword evidence="3" id="KW-1185">Reference proteome</keyword>
<evidence type="ECO:0000313" key="2">
    <source>
        <dbReference type="EMBL" id="VDK82037.1"/>
    </source>
</evidence>
<evidence type="ECO:0000313" key="4">
    <source>
        <dbReference type="WBParaSite" id="ASIM_0002160401-mRNA-1"/>
    </source>
</evidence>
<reference evidence="4" key="1">
    <citation type="submission" date="2017-02" db="UniProtKB">
        <authorList>
            <consortium name="WormBaseParasite"/>
        </authorList>
    </citation>
    <scope>IDENTIFICATION</scope>
</reference>
<dbReference type="WBParaSite" id="ASIM_0002160401-mRNA-1">
    <property type="protein sequence ID" value="ASIM_0002160401-mRNA-1"/>
    <property type="gene ID" value="ASIM_0002160401"/>
</dbReference>
<evidence type="ECO:0000313" key="3">
    <source>
        <dbReference type="Proteomes" id="UP000267096"/>
    </source>
</evidence>